<accession>A0A9P7N481</accession>
<keyword evidence="2" id="KW-1185">Reference proteome</keyword>
<name>A0A9P7N481_9HYPO</name>
<feature type="non-terminal residue" evidence="1">
    <location>
        <position position="1"/>
    </location>
</feature>
<sequence>MPASDANAGTGDLIATMHRFTHDELDELCGEAGGQTPAWVPLHPIKALSSCSLLDLRGRWRHAESSELNIMASSRQKAGNYPSYCST</sequence>
<evidence type="ECO:0000313" key="1">
    <source>
        <dbReference type="EMBL" id="KAG5990786.1"/>
    </source>
</evidence>
<reference evidence="1" key="1">
    <citation type="journal article" date="2020" name="bioRxiv">
        <title>Whole genome comparisons of ergot fungi reveals the divergence and evolution of species within the genus Claviceps are the result of varying mechanisms driving genome evolution and host range expansion.</title>
        <authorList>
            <person name="Wyka S.A."/>
            <person name="Mondo S.J."/>
            <person name="Liu M."/>
            <person name="Dettman J."/>
            <person name="Nalam V."/>
            <person name="Broders K.D."/>
        </authorList>
    </citation>
    <scope>NUCLEOTIDE SEQUENCE</scope>
    <source>
        <strain evidence="1">CCC 602</strain>
    </source>
</reference>
<protein>
    <submittedName>
        <fullName evidence="1">Uncharacterized protein</fullName>
    </submittedName>
</protein>
<comment type="caution">
    <text evidence="1">The sequence shown here is derived from an EMBL/GenBank/DDBJ whole genome shotgun (WGS) entry which is preliminary data.</text>
</comment>
<dbReference type="Proteomes" id="UP000748025">
    <property type="component" value="Unassembled WGS sequence"/>
</dbReference>
<evidence type="ECO:0000313" key="2">
    <source>
        <dbReference type="Proteomes" id="UP000748025"/>
    </source>
</evidence>
<organism evidence="1 2">
    <name type="scientific">Claviceps pusilla</name>
    <dbReference type="NCBI Taxonomy" id="123648"/>
    <lineage>
        <taxon>Eukaryota</taxon>
        <taxon>Fungi</taxon>
        <taxon>Dikarya</taxon>
        <taxon>Ascomycota</taxon>
        <taxon>Pezizomycotina</taxon>
        <taxon>Sordariomycetes</taxon>
        <taxon>Hypocreomycetidae</taxon>
        <taxon>Hypocreales</taxon>
        <taxon>Clavicipitaceae</taxon>
        <taxon>Claviceps</taxon>
    </lineage>
</organism>
<gene>
    <name evidence="1" type="ORF">E4U43_004189</name>
</gene>
<proteinExistence type="predicted"/>
<dbReference type="EMBL" id="SRPW01002739">
    <property type="protein sequence ID" value="KAG5990786.1"/>
    <property type="molecule type" value="Genomic_DNA"/>
</dbReference>
<dbReference type="AlphaFoldDB" id="A0A9P7N481"/>